<dbReference type="EMBL" id="LT934122">
    <property type="protein sequence ID" value="VAI53773.1"/>
    <property type="molecule type" value="Genomic_DNA"/>
</dbReference>
<dbReference type="Proteomes" id="UP000324705">
    <property type="component" value="Chromosome 6B"/>
</dbReference>
<keyword evidence="2" id="KW-1185">Reference proteome</keyword>
<dbReference type="SUPFAM" id="SSF52058">
    <property type="entry name" value="L domain-like"/>
    <property type="match status" value="1"/>
</dbReference>
<dbReference type="PANTHER" id="PTHR36766">
    <property type="entry name" value="PLANT BROAD-SPECTRUM MILDEW RESISTANCE PROTEIN RPW8"/>
    <property type="match status" value="1"/>
</dbReference>
<name>A0A9R0YF43_TRITD</name>
<accession>A0A9R0YF43</accession>
<dbReference type="Gene3D" id="3.80.10.10">
    <property type="entry name" value="Ribonuclease Inhibitor"/>
    <property type="match status" value="3"/>
</dbReference>
<evidence type="ECO:0000313" key="2">
    <source>
        <dbReference type="Proteomes" id="UP000324705"/>
    </source>
</evidence>
<dbReference type="SUPFAM" id="SSF52047">
    <property type="entry name" value="RNI-like"/>
    <property type="match status" value="1"/>
</dbReference>
<protein>
    <submittedName>
        <fullName evidence="1">Uncharacterized protein</fullName>
    </submittedName>
</protein>
<gene>
    <name evidence="1" type="ORF">TRITD_6Bv1G017820</name>
</gene>
<dbReference type="InterPro" id="IPR032675">
    <property type="entry name" value="LRR_dom_sf"/>
</dbReference>
<dbReference type="AlphaFoldDB" id="A0A9R0YF43"/>
<dbReference type="Gramene" id="TRITD6Bv1G017820.2">
    <property type="protein sequence ID" value="TRITD6Bv1G017820.2"/>
    <property type="gene ID" value="TRITD6Bv1G017820"/>
</dbReference>
<proteinExistence type="predicted"/>
<evidence type="ECO:0000313" key="1">
    <source>
        <dbReference type="EMBL" id="VAI53773.1"/>
    </source>
</evidence>
<reference evidence="1 2" key="1">
    <citation type="submission" date="2017-09" db="EMBL/GenBank/DDBJ databases">
        <authorList>
            <consortium name="International Durum Wheat Genome Sequencing Consortium (IDWGSC)"/>
            <person name="Milanesi L."/>
        </authorList>
    </citation>
    <scope>NUCLEOTIDE SEQUENCE [LARGE SCALE GENOMIC DNA]</scope>
    <source>
        <strain evidence="2">cv. Svevo</strain>
    </source>
</reference>
<organism evidence="1 2">
    <name type="scientific">Triticum turgidum subsp. durum</name>
    <name type="common">Durum wheat</name>
    <name type="synonym">Triticum durum</name>
    <dbReference type="NCBI Taxonomy" id="4567"/>
    <lineage>
        <taxon>Eukaryota</taxon>
        <taxon>Viridiplantae</taxon>
        <taxon>Streptophyta</taxon>
        <taxon>Embryophyta</taxon>
        <taxon>Tracheophyta</taxon>
        <taxon>Spermatophyta</taxon>
        <taxon>Magnoliopsida</taxon>
        <taxon>Liliopsida</taxon>
        <taxon>Poales</taxon>
        <taxon>Poaceae</taxon>
        <taxon>BOP clade</taxon>
        <taxon>Pooideae</taxon>
        <taxon>Triticodae</taxon>
        <taxon>Triticeae</taxon>
        <taxon>Triticinae</taxon>
        <taxon>Triticum</taxon>
    </lineage>
</organism>
<dbReference type="PANTHER" id="PTHR36766:SF40">
    <property type="entry name" value="DISEASE RESISTANCE PROTEIN RGA3"/>
    <property type="match status" value="1"/>
</dbReference>
<sequence length="502" mass="55152">MPPIPWTSSLFSTEIAETGSTFEKLTYSKGRYEKPGLSLEIWAADGADSLFWKALAFCNLSALQRLYLSNCPPLPLNIIQMLTCLQCLTISGCSSIVLSPIGGESHVRYEFPLEELCIFDSGASGKELSQLLSHFPRLTTLEIAHCEMITEVGVSEQQSGSQQQHQRKEEEEIVATAEGGLLLLPTQLHKLSVQNCSQLRIVPNSGGDNNQAAGGLQRLCSLRKVRFEKCPNLLSSYSGSSSSCFPFPTSLEKLDLCKIEQVNMAITNLSSLEELKLTNMDALTNLSISPSSKLHTLNIRCSLLSTSLTTLNFFGSEEVEPILGEALLLLTSLQELVFVYCDKLQFLPAGLHKLASIKYLGIAECPSLQSLPKDGLPSSLQQLEITSCSMKSFPKDSLPSSLQQLHISRCSELELLPTFSDSLPTSLQKLEIWDCPAIKSVPKDALPSSLQELVIRMCPEIKSLPEDGLPKSLRVLDVSYGNSEELKRQCRRLIGEIPIIIA</sequence>